<evidence type="ECO:0008006" key="3">
    <source>
        <dbReference type="Google" id="ProtNLM"/>
    </source>
</evidence>
<comment type="caution">
    <text evidence="1">The sequence shown here is derived from an EMBL/GenBank/DDBJ whole genome shotgun (WGS) entry which is preliminary data.</text>
</comment>
<evidence type="ECO:0000313" key="1">
    <source>
        <dbReference type="EMBL" id="RSK48370.1"/>
    </source>
</evidence>
<dbReference type="Proteomes" id="UP000273500">
    <property type="component" value="Unassembled WGS sequence"/>
</dbReference>
<evidence type="ECO:0000313" key="2">
    <source>
        <dbReference type="Proteomes" id="UP000273500"/>
    </source>
</evidence>
<proteinExistence type="predicted"/>
<dbReference type="AlphaFoldDB" id="A0A3R9NJ86"/>
<keyword evidence="2" id="KW-1185">Reference proteome</keyword>
<dbReference type="EMBL" id="RWIT01000005">
    <property type="protein sequence ID" value="RSK48370.1"/>
    <property type="molecule type" value="Genomic_DNA"/>
</dbReference>
<dbReference type="RefSeq" id="WP_125420028.1">
    <property type="nucleotide sequence ID" value="NZ_RWIT01000005.1"/>
</dbReference>
<reference evidence="1 2" key="1">
    <citation type="submission" date="2018-12" db="EMBL/GenBank/DDBJ databases">
        <authorList>
            <person name="Feng G."/>
            <person name="Zhu H."/>
        </authorList>
    </citation>
    <scope>NUCLEOTIDE SEQUENCE [LARGE SCALE GENOMIC DNA]</scope>
    <source>
        <strain evidence="1 2">KCTC 12533</strain>
    </source>
</reference>
<accession>A0A3R9NJ86</accession>
<gene>
    <name evidence="1" type="ORF">EI291_11655</name>
</gene>
<sequence>MFAAYVLGALSISIHPSAAPDSLVIFRAGRTYEYRAVFINPAGDTLSRGGVTLEATGTPWAAQRKTQKAIRIHYHYTAQDSITFLVYPDPTTKRPDKPKRYSWARTHVTGAIENRQKVWFHPFRDNQYIHTEIAPFPEVWLDSLRSGGQWFNQTTISVGWGKFIGSVRSTYQVVRHETRQYGALSLPGCWLIKSVATHDKLGDSYLDFYFHPQYGFTEMHYHFFDGMRISFVLTQATSRANL</sequence>
<dbReference type="OrthoDB" id="980385at2"/>
<organism evidence="1 2">
    <name type="scientific">Hymenobacter rigui</name>
    <dbReference type="NCBI Taxonomy" id="334424"/>
    <lineage>
        <taxon>Bacteria</taxon>
        <taxon>Pseudomonadati</taxon>
        <taxon>Bacteroidota</taxon>
        <taxon>Cytophagia</taxon>
        <taxon>Cytophagales</taxon>
        <taxon>Hymenobacteraceae</taxon>
        <taxon>Hymenobacter</taxon>
    </lineage>
</organism>
<name>A0A3R9NJ86_9BACT</name>
<protein>
    <recommendedName>
        <fullName evidence="3">DUF3108 domain-containing protein</fullName>
    </recommendedName>
</protein>